<accession>A0A9P0HIJ6</accession>
<dbReference type="EMBL" id="OV725081">
    <property type="protein sequence ID" value="CAH1402764.1"/>
    <property type="molecule type" value="Genomic_DNA"/>
</dbReference>
<dbReference type="GO" id="GO:0005975">
    <property type="term" value="P:carbohydrate metabolic process"/>
    <property type="evidence" value="ECO:0007669"/>
    <property type="project" value="InterPro"/>
</dbReference>
<evidence type="ECO:0000313" key="9">
    <source>
        <dbReference type="Proteomes" id="UP001152798"/>
    </source>
</evidence>
<dbReference type="EC" id="3.2.1.20" evidence="3"/>
<gene>
    <name evidence="8" type="ORF">NEZAVI_LOCUS11510</name>
</gene>
<keyword evidence="4" id="KW-0325">Glycoprotein</keyword>
<dbReference type="Proteomes" id="UP001152798">
    <property type="component" value="Chromosome 5"/>
</dbReference>
<dbReference type="SUPFAM" id="SSF51445">
    <property type="entry name" value="(Trans)glycosidases"/>
    <property type="match status" value="1"/>
</dbReference>
<dbReference type="Gene3D" id="2.60.40.1180">
    <property type="entry name" value="Golgi alpha-mannosidase II"/>
    <property type="match status" value="1"/>
</dbReference>
<keyword evidence="9" id="KW-1185">Reference proteome</keyword>
<keyword evidence="6" id="KW-0732">Signal</keyword>
<dbReference type="SMART" id="SM00642">
    <property type="entry name" value="Aamy"/>
    <property type="match status" value="1"/>
</dbReference>
<feature type="chain" id="PRO_5040148352" description="alpha-glucosidase" evidence="6">
    <location>
        <begin position="19"/>
        <end position="579"/>
    </location>
</feature>
<evidence type="ECO:0000256" key="3">
    <source>
        <dbReference type="ARBA" id="ARBA00012741"/>
    </source>
</evidence>
<dbReference type="AlphaFoldDB" id="A0A9P0HIJ6"/>
<dbReference type="InterPro" id="IPR006047">
    <property type="entry name" value="GH13_cat_dom"/>
</dbReference>
<evidence type="ECO:0000256" key="5">
    <source>
        <dbReference type="ARBA" id="ARBA00023295"/>
    </source>
</evidence>
<sequence length="579" mass="66099">MALLPLLITCLLASALTADDFYWYKDSVVYQVYVRSFQDSDGDGIGDLKGVIQRADYLQSLGIGAIWLSPIYASPNYDYGYDISDMDNVNPEYGTLEDFNELVKAMNARGIRVMMDFVPNHTSSKHKWFIASEARNDTDEKYSDFYVWQDPSGYDSNNKPQPPNNWLSNMGTGTAWEWSEKRKQFYLHSFLVEQPDLNYANPVVREKMNDVLKLWMSRGVSGFRMDAVSSIYDNLACGNEPPSDNPNPHNPYDIKNLKHICTIDQPETYDIIKEFRKTLDTFQDKTGKKEAKLMMTESYSDFDAVVKYYGDKKSPGSTFPFNFFFIADLNQGSKTSEWATIIKQWVNLINEDKWPNWVLGNHDMHRPASRFSDEWVDVLHMMVMTLPGTVLNYYGDELGLEDAYVRYDEGRDLQGIRAGPNGFAAMSRDFQRGPMPWKATHNGGFSTGKPWLPLAPSFWSRNVENESSRNNKRSHLNVYKTLVQLRKKQTMTDGSTEIQASDEGLIIITRVLKNNPTMFTVLNIGDFEITADLSKFRNSLPSTLKMVVSSYNFPETKSVKSSNVYLPPKSGVVLVSYSD</sequence>
<protein>
    <recommendedName>
        <fullName evidence="3">alpha-glucosidase</fullName>
        <ecNumber evidence="3">3.2.1.20</ecNumber>
    </recommendedName>
</protein>
<dbReference type="OrthoDB" id="1740265at2759"/>
<evidence type="ECO:0000259" key="7">
    <source>
        <dbReference type="SMART" id="SM00642"/>
    </source>
</evidence>
<keyword evidence="5" id="KW-0326">Glycosidase</keyword>
<dbReference type="InterPro" id="IPR045857">
    <property type="entry name" value="O16G_dom_2"/>
</dbReference>
<organism evidence="8 9">
    <name type="scientific">Nezara viridula</name>
    <name type="common">Southern green stink bug</name>
    <name type="synonym">Cimex viridulus</name>
    <dbReference type="NCBI Taxonomy" id="85310"/>
    <lineage>
        <taxon>Eukaryota</taxon>
        <taxon>Metazoa</taxon>
        <taxon>Ecdysozoa</taxon>
        <taxon>Arthropoda</taxon>
        <taxon>Hexapoda</taxon>
        <taxon>Insecta</taxon>
        <taxon>Pterygota</taxon>
        <taxon>Neoptera</taxon>
        <taxon>Paraneoptera</taxon>
        <taxon>Hemiptera</taxon>
        <taxon>Heteroptera</taxon>
        <taxon>Panheteroptera</taxon>
        <taxon>Pentatomomorpha</taxon>
        <taxon>Pentatomoidea</taxon>
        <taxon>Pentatomidae</taxon>
        <taxon>Pentatominae</taxon>
        <taxon>Nezara</taxon>
    </lineage>
</organism>
<feature type="domain" description="Glycosyl hydrolase family 13 catalytic" evidence="7">
    <location>
        <begin position="31"/>
        <end position="432"/>
    </location>
</feature>
<evidence type="ECO:0000256" key="6">
    <source>
        <dbReference type="SAM" id="SignalP"/>
    </source>
</evidence>
<reference evidence="8" key="1">
    <citation type="submission" date="2022-01" db="EMBL/GenBank/DDBJ databases">
        <authorList>
            <person name="King R."/>
        </authorList>
    </citation>
    <scope>NUCLEOTIDE SEQUENCE</scope>
</reference>
<dbReference type="FunFam" id="3.90.400.10:FF:000001">
    <property type="entry name" value="Maltase A3, isoform A"/>
    <property type="match status" value="1"/>
</dbReference>
<comment type="similarity">
    <text evidence="2">Belongs to the glycosyl hydrolase 13 family.</text>
</comment>
<dbReference type="PANTHER" id="PTHR10357">
    <property type="entry name" value="ALPHA-AMYLASE FAMILY MEMBER"/>
    <property type="match status" value="1"/>
</dbReference>
<keyword evidence="5" id="KW-0378">Hydrolase</keyword>
<name>A0A9P0HIJ6_NEZVI</name>
<dbReference type="Gene3D" id="3.90.400.10">
    <property type="entry name" value="Oligo-1,6-glucosidase, Domain 2"/>
    <property type="match status" value="1"/>
</dbReference>
<evidence type="ECO:0000256" key="2">
    <source>
        <dbReference type="ARBA" id="ARBA00008061"/>
    </source>
</evidence>
<dbReference type="PANTHER" id="PTHR10357:SF179">
    <property type="entry name" value="NEUTRAL AND BASIC AMINO ACID TRANSPORT PROTEIN RBAT"/>
    <property type="match status" value="1"/>
</dbReference>
<dbReference type="Gene3D" id="3.20.20.80">
    <property type="entry name" value="Glycosidases"/>
    <property type="match status" value="1"/>
</dbReference>
<dbReference type="InterPro" id="IPR017853">
    <property type="entry name" value="GH"/>
</dbReference>
<proteinExistence type="inferred from homology"/>
<evidence type="ECO:0000256" key="4">
    <source>
        <dbReference type="ARBA" id="ARBA00023180"/>
    </source>
</evidence>
<dbReference type="GO" id="GO:0004558">
    <property type="term" value="F:alpha-1,4-glucosidase activity"/>
    <property type="evidence" value="ECO:0007669"/>
    <property type="project" value="UniProtKB-EC"/>
</dbReference>
<dbReference type="Pfam" id="PF00128">
    <property type="entry name" value="Alpha-amylase"/>
    <property type="match status" value="1"/>
</dbReference>
<dbReference type="InterPro" id="IPR013780">
    <property type="entry name" value="Glyco_hydro_b"/>
</dbReference>
<feature type="signal peptide" evidence="6">
    <location>
        <begin position="1"/>
        <end position="18"/>
    </location>
</feature>
<comment type="catalytic activity">
    <reaction evidence="1">
        <text>Hydrolysis of terminal, non-reducing (1-&gt;4)-linked alpha-D-glucose residues with release of alpha-D-glucose.</text>
        <dbReference type="EC" id="3.2.1.20"/>
    </reaction>
</comment>
<evidence type="ECO:0000313" key="8">
    <source>
        <dbReference type="EMBL" id="CAH1402764.1"/>
    </source>
</evidence>
<evidence type="ECO:0000256" key="1">
    <source>
        <dbReference type="ARBA" id="ARBA00001657"/>
    </source>
</evidence>